<protein>
    <submittedName>
        <fullName evidence="2">Uncharacterized protein</fullName>
    </submittedName>
</protein>
<comment type="caution">
    <text evidence="2">The sequence shown here is derived from an EMBL/GenBank/DDBJ whole genome shotgun (WGS) entry which is preliminary data.</text>
</comment>
<sequence>MAGEADRLCSRRRRDRRWGRAHGRKKKTSGRGQADQARRKIVHRQVSGQGVRRVVTRRTSPPSRAAARRCRRSSAAEFIIPAVIGGWGGGGWGSALAEVSGRLAAVSALAADRTVIPRPAAAGRSSTSSVSGGSGGSPTSTEVRPHPPADHRLDRRCQQHLVFRVRVVDQARRRAMSVLDLGARHRPRPPRRAAMGRAAMAGRPMVRRQFGLERVVAHPPPAVPRLPGNSTGGPPTRSPRHRWCCCSAARRRAGDPAVSQTR</sequence>
<feature type="compositionally biased region" description="Low complexity" evidence="1">
    <location>
        <begin position="44"/>
        <end position="65"/>
    </location>
</feature>
<gene>
    <name evidence="2" type="ORF">SPHA_52723</name>
</gene>
<feature type="compositionally biased region" description="Basic residues" evidence="1">
    <location>
        <begin position="10"/>
        <end position="29"/>
    </location>
</feature>
<evidence type="ECO:0000313" key="3">
    <source>
        <dbReference type="Proteomes" id="UP000597762"/>
    </source>
</evidence>
<accession>A0A812DI62</accession>
<feature type="compositionally biased region" description="Basic and acidic residues" evidence="1">
    <location>
        <begin position="143"/>
        <end position="154"/>
    </location>
</feature>
<dbReference type="Proteomes" id="UP000597762">
    <property type="component" value="Unassembled WGS sequence"/>
</dbReference>
<reference evidence="2" key="1">
    <citation type="submission" date="2021-01" db="EMBL/GenBank/DDBJ databases">
        <authorList>
            <person name="Li R."/>
            <person name="Bekaert M."/>
        </authorList>
    </citation>
    <scope>NUCLEOTIDE SEQUENCE</scope>
    <source>
        <strain evidence="2">Farmed</strain>
    </source>
</reference>
<keyword evidence="3" id="KW-1185">Reference proteome</keyword>
<name>A0A812DI62_ACAPH</name>
<dbReference type="AlphaFoldDB" id="A0A812DI62"/>
<feature type="region of interest" description="Disordered" evidence="1">
    <location>
        <begin position="218"/>
        <end position="240"/>
    </location>
</feature>
<feature type="region of interest" description="Disordered" evidence="1">
    <location>
        <begin position="1"/>
        <end position="71"/>
    </location>
</feature>
<evidence type="ECO:0000313" key="2">
    <source>
        <dbReference type="EMBL" id="CAE1298707.1"/>
    </source>
</evidence>
<organism evidence="2 3">
    <name type="scientific">Acanthosepion pharaonis</name>
    <name type="common">Pharaoh cuttlefish</name>
    <name type="synonym">Sepia pharaonis</name>
    <dbReference type="NCBI Taxonomy" id="158019"/>
    <lineage>
        <taxon>Eukaryota</taxon>
        <taxon>Metazoa</taxon>
        <taxon>Spiralia</taxon>
        <taxon>Lophotrochozoa</taxon>
        <taxon>Mollusca</taxon>
        <taxon>Cephalopoda</taxon>
        <taxon>Coleoidea</taxon>
        <taxon>Decapodiformes</taxon>
        <taxon>Sepiida</taxon>
        <taxon>Sepiina</taxon>
        <taxon>Sepiidae</taxon>
        <taxon>Acanthosepion</taxon>
    </lineage>
</organism>
<feature type="compositionally biased region" description="Low complexity" evidence="1">
    <location>
        <begin position="123"/>
        <end position="141"/>
    </location>
</feature>
<proteinExistence type="predicted"/>
<feature type="region of interest" description="Disordered" evidence="1">
    <location>
        <begin position="119"/>
        <end position="154"/>
    </location>
</feature>
<dbReference type="EMBL" id="CAHIKZ030003317">
    <property type="protein sequence ID" value="CAE1298707.1"/>
    <property type="molecule type" value="Genomic_DNA"/>
</dbReference>
<evidence type="ECO:0000256" key="1">
    <source>
        <dbReference type="SAM" id="MobiDB-lite"/>
    </source>
</evidence>